<comment type="similarity">
    <text evidence="1">Belongs to the Iojap/RsfS family.</text>
</comment>
<gene>
    <name evidence="2" type="ORF">QBZ16_004395</name>
</gene>
<dbReference type="EMBL" id="JASFZW010000006">
    <property type="protein sequence ID" value="KAK2077550.1"/>
    <property type="molecule type" value="Genomic_DNA"/>
</dbReference>
<dbReference type="GO" id="GO:0017148">
    <property type="term" value="P:negative regulation of translation"/>
    <property type="evidence" value="ECO:0007669"/>
    <property type="project" value="TreeGrafter"/>
</dbReference>
<evidence type="ECO:0000313" key="2">
    <source>
        <dbReference type="EMBL" id="KAK2077550.1"/>
    </source>
</evidence>
<reference evidence="2" key="1">
    <citation type="submission" date="2021-01" db="EMBL/GenBank/DDBJ databases">
        <authorList>
            <person name="Eckstrom K.M.E."/>
        </authorList>
    </citation>
    <scope>NUCLEOTIDE SEQUENCE</scope>
    <source>
        <strain evidence="2">UVCC 0001</strain>
    </source>
</reference>
<keyword evidence="3" id="KW-1185">Reference proteome</keyword>
<dbReference type="GO" id="GO:0043023">
    <property type="term" value="F:ribosomal large subunit binding"/>
    <property type="evidence" value="ECO:0007669"/>
    <property type="project" value="TreeGrafter"/>
</dbReference>
<evidence type="ECO:0000256" key="1">
    <source>
        <dbReference type="ARBA" id="ARBA00010574"/>
    </source>
</evidence>
<dbReference type="AlphaFoldDB" id="A0AAD9MK62"/>
<name>A0AAD9MK62_PROWI</name>
<dbReference type="GO" id="GO:0090071">
    <property type="term" value="P:negative regulation of ribosome biogenesis"/>
    <property type="evidence" value="ECO:0007669"/>
    <property type="project" value="TreeGrafter"/>
</dbReference>
<dbReference type="InterPro" id="IPR004394">
    <property type="entry name" value="Iojap/RsfS/C7orf30"/>
</dbReference>
<dbReference type="InterPro" id="IPR043519">
    <property type="entry name" value="NT_sf"/>
</dbReference>
<dbReference type="SUPFAM" id="SSF81301">
    <property type="entry name" value="Nucleotidyltransferase"/>
    <property type="match status" value="1"/>
</dbReference>
<dbReference type="PANTHER" id="PTHR21043:SF2">
    <property type="entry name" value="PROTEIN IOJAP, CHLOROPLASTIC"/>
    <property type="match status" value="1"/>
</dbReference>
<evidence type="ECO:0000313" key="3">
    <source>
        <dbReference type="Proteomes" id="UP001255856"/>
    </source>
</evidence>
<dbReference type="Gene3D" id="3.30.460.10">
    <property type="entry name" value="Beta Polymerase, domain 2"/>
    <property type="match status" value="1"/>
</dbReference>
<organism evidence="2 3">
    <name type="scientific">Prototheca wickerhamii</name>
    <dbReference type="NCBI Taxonomy" id="3111"/>
    <lineage>
        <taxon>Eukaryota</taxon>
        <taxon>Viridiplantae</taxon>
        <taxon>Chlorophyta</taxon>
        <taxon>core chlorophytes</taxon>
        <taxon>Trebouxiophyceae</taxon>
        <taxon>Chlorellales</taxon>
        <taxon>Chlorellaceae</taxon>
        <taxon>Prototheca</taxon>
    </lineage>
</organism>
<dbReference type="PANTHER" id="PTHR21043">
    <property type="entry name" value="IOJAP SUPERFAMILY ORTHOLOG"/>
    <property type="match status" value="1"/>
</dbReference>
<sequence>MMSCTFSCRRELLLSEEDAAKDARWSGEAAELARTLCRVADELKGRDVRALQVDAFVSWTRVMVFVTVTNRPQLLAMCAKMESAALEEHGCTLCSGHKPGGSTWELLDFGDVVVQIQSAEQRAYYNIVRGEKLYAQGDDLELERP</sequence>
<proteinExistence type="inferred from homology"/>
<dbReference type="Pfam" id="PF02410">
    <property type="entry name" value="RsfS"/>
    <property type="match status" value="1"/>
</dbReference>
<accession>A0AAD9MK62</accession>
<protein>
    <submittedName>
        <fullName evidence="2">Uncharacterized protein</fullName>
    </submittedName>
</protein>
<comment type="caution">
    <text evidence="2">The sequence shown here is derived from an EMBL/GenBank/DDBJ whole genome shotgun (WGS) entry which is preliminary data.</text>
</comment>
<dbReference type="Proteomes" id="UP001255856">
    <property type="component" value="Unassembled WGS sequence"/>
</dbReference>